<comment type="subcellular location">
    <subcellularLocation>
        <location evidence="1">Endomembrane system</location>
        <topology evidence="1">Multi-pass membrane protein</topology>
    </subcellularLocation>
</comment>
<evidence type="ECO:0000313" key="13">
    <source>
        <dbReference type="Ensembl" id="ENSNPEP00000021131.1"/>
    </source>
</evidence>
<evidence type="ECO:0000256" key="2">
    <source>
        <dbReference type="ARBA" id="ARBA00007779"/>
    </source>
</evidence>
<feature type="transmembrane region" description="Helical" evidence="9">
    <location>
        <begin position="164"/>
        <end position="183"/>
    </location>
</feature>
<feature type="transmembrane region" description="Helical" evidence="9">
    <location>
        <begin position="478"/>
        <end position="496"/>
    </location>
</feature>
<evidence type="ECO:0000256" key="7">
    <source>
        <dbReference type="ARBA" id="ARBA00036634"/>
    </source>
</evidence>
<comment type="similarity">
    <text evidence="2">Belongs to the CSC1 (TC 1.A.17) family.</text>
</comment>
<feature type="transmembrane region" description="Helical" evidence="9">
    <location>
        <begin position="656"/>
        <end position="679"/>
    </location>
</feature>
<protein>
    <submittedName>
        <fullName evidence="13">Transmembrane protein 63A</fullName>
    </submittedName>
</protein>
<feature type="transmembrane region" description="Helical" evidence="9">
    <location>
        <begin position="49"/>
        <end position="71"/>
    </location>
</feature>
<dbReference type="Ensembl" id="ENSNPET00000021676.1">
    <property type="protein sequence ID" value="ENSNPEP00000021131.1"/>
    <property type="gene ID" value="ENSNPEG00000015677.1"/>
</dbReference>
<proteinExistence type="inferred from homology"/>
<dbReference type="Gene3D" id="3.30.70.330">
    <property type="match status" value="1"/>
</dbReference>
<evidence type="ECO:0000313" key="14">
    <source>
        <dbReference type="Proteomes" id="UP000694420"/>
    </source>
</evidence>
<reference evidence="13" key="2">
    <citation type="submission" date="2025-09" db="UniProtKB">
        <authorList>
            <consortium name="Ensembl"/>
        </authorList>
    </citation>
    <scope>IDENTIFICATION</scope>
</reference>
<dbReference type="PANTHER" id="PTHR13018">
    <property type="entry name" value="PROBABLE MEMBRANE PROTEIN DUF221-RELATED"/>
    <property type="match status" value="1"/>
</dbReference>
<feature type="transmembrane region" description="Helical" evidence="9">
    <location>
        <begin position="625"/>
        <end position="644"/>
    </location>
</feature>
<evidence type="ECO:0000256" key="1">
    <source>
        <dbReference type="ARBA" id="ARBA00004127"/>
    </source>
</evidence>
<gene>
    <name evidence="13" type="primary">TMEM63A</name>
</gene>
<dbReference type="InterPro" id="IPR003864">
    <property type="entry name" value="CSC1/OSCA1-like_7TM"/>
</dbReference>
<dbReference type="Pfam" id="PF14703">
    <property type="entry name" value="PHM7_cyt"/>
    <property type="match status" value="1"/>
</dbReference>
<dbReference type="AlphaFoldDB" id="A0A8C7A2T3"/>
<dbReference type="InterPro" id="IPR012677">
    <property type="entry name" value="Nucleotide-bd_a/b_plait_sf"/>
</dbReference>
<keyword evidence="6 9" id="KW-0472">Membrane</keyword>
<accession>A0A8C7A2T3</accession>
<feature type="transmembrane region" description="Helical" evidence="9">
    <location>
        <begin position="391"/>
        <end position="414"/>
    </location>
</feature>
<keyword evidence="3" id="KW-0813">Transport</keyword>
<dbReference type="InterPro" id="IPR032880">
    <property type="entry name" value="CSC1/OSCA1-like_N"/>
</dbReference>
<keyword evidence="4 9" id="KW-0812">Transmembrane</keyword>
<feature type="domain" description="CSC1/OSCA1-like N-terminal transmembrane" evidence="11">
    <location>
        <begin position="83"/>
        <end position="183"/>
    </location>
</feature>
<dbReference type="PANTHER" id="PTHR13018:SF24">
    <property type="entry name" value="CSC1-LIKE PROTEIN 1"/>
    <property type="match status" value="1"/>
</dbReference>
<dbReference type="Proteomes" id="UP000694420">
    <property type="component" value="Unplaced"/>
</dbReference>
<feature type="transmembrane region" description="Helical" evidence="9">
    <location>
        <begin position="118"/>
        <end position="138"/>
    </location>
</feature>
<sequence length="752" mass="86794">MSPFFFLDVGHSRLVYFWNRNLPFNSTNETYCYSTAQGSTVLQGVTFGGIPTVLLLDVTCFFILILVFSIIRKRFWDYGRVALGFCSWMTAAFRMNDDEIHDRCGEDAIHYLAFQRHIICLLIAISILSVCIILPVNLSGDLLDKDPYSFGRTTIVNLQTSNNLLWLHTVFAVVYLILTVVFMRHHMKYVTYKEEDIVKCTLFVTGLPKNAKEEAIQGHFTSAYPTCNVLEVQLCYDVARLIYLFKERKQAEKSLSYYKHLYQKYGKRVQISTKPCGQFCCCEIRGCEREDAIDYYTKVTNKLTEECTKEELTVYNNPLGMAFVTFQEKSMATYILKDFNACKCQSIKCKGEPQPSSYSRELGISNWRVTYAPYPENICWNNLSVRGLKWWFRWFCINLLLFIVLFFLTTPSIIISTMDKFNVTKPIRYLNNPIVSQFFPTLLLWSFSALLPTIVYYSTLLESHWTKSGENRIMMHKVYIFLIFMVIIVQYIPAFQLLPDVFPCRCVFLPDQGAFFVNYVIASAFIGNGMELLRLPGLILYTIRMIMAKSTAERKNIKQQQAFEYEFGAMYAWMLCVFTVIMAYSITCPIIVPFGLIYILLKHMVDRHNLYYAYLPAKLEKKIHFAAVNQALAAPILCLFWLYFFSFLRLGKAPTTMFTCLVVSITIFICLAYTCFGCFKYLSPLNYKVGGAPLHLKFVPRVLHPQSTERTALTHREQHSYGTMEDTLSQAEEDRSYCAGPASTEQSSKGSL</sequence>
<dbReference type="GO" id="GO:0003676">
    <property type="term" value="F:nucleic acid binding"/>
    <property type="evidence" value="ECO:0007669"/>
    <property type="project" value="InterPro"/>
</dbReference>
<feature type="region of interest" description="Disordered" evidence="8">
    <location>
        <begin position="714"/>
        <end position="752"/>
    </location>
</feature>
<dbReference type="Pfam" id="PF02714">
    <property type="entry name" value="RSN1_7TM"/>
    <property type="match status" value="1"/>
</dbReference>
<organism evidence="13 14">
    <name type="scientific">Nothoprocta perdicaria</name>
    <name type="common">Chilean tinamou</name>
    <name type="synonym">Crypturus perdicarius</name>
    <dbReference type="NCBI Taxonomy" id="30464"/>
    <lineage>
        <taxon>Eukaryota</taxon>
        <taxon>Metazoa</taxon>
        <taxon>Chordata</taxon>
        <taxon>Craniata</taxon>
        <taxon>Vertebrata</taxon>
        <taxon>Euteleostomi</taxon>
        <taxon>Archelosauria</taxon>
        <taxon>Archosauria</taxon>
        <taxon>Dinosauria</taxon>
        <taxon>Saurischia</taxon>
        <taxon>Theropoda</taxon>
        <taxon>Coelurosauria</taxon>
        <taxon>Aves</taxon>
        <taxon>Palaeognathae</taxon>
        <taxon>Tinamiformes</taxon>
        <taxon>Tinamidae</taxon>
        <taxon>Nothoprocta</taxon>
    </lineage>
</organism>
<name>A0A8C7A2T3_NOTPE</name>
<dbReference type="GO" id="GO:0005886">
    <property type="term" value="C:plasma membrane"/>
    <property type="evidence" value="ECO:0007669"/>
    <property type="project" value="TreeGrafter"/>
</dbReference>
<feature type="transmembrane region" description="Helical" evidence="9">
    <location>
        <begin position="516"/>
        <end position="541"/>
    </location>
</feature>
<keyword evidence="5 9" id="KW-1133">Transmembrane helix</keyword>
<dbReference type="InterPro" id="IPR045122">
    <property type="entry name" value="Csc1-like"/>
</dbReference>
<evidence type="ECO:0000256" key="8">
    <source>
        <dbReference type="SAM" id="MobiDB-lite"/>
    </source>
</evidence>
<feature type="domain" description="CSC1/OSCA1-like 7TM region" evidence="10">
    <location>
        <begin position="393"/>
        <end position="651"/>
    </location>
</feature>
<comment type="catalytic activity">
    <reaction evidence="7">
        <text>Ca(2+)(in) = Ca(2+)(out)</text>
        <dbReference type="Rhea" id="RHEA:29671"/>
        <dbReference type="ChEBI" id="CHEBI:29108"/>
    </reaction>
</comment>
<dbReference type="CDD" id="cd00590">
    <property type="entry name" value="RRM_SF"/>
    <property type="match status" value="1"/>
</dbReference>
<dbReference type="SUPFAM" id="SSF54928">
    <property type="entry name" value="RNA-binding domain, RBD"/>
    <property type="match status" value="1"/>
</dbReference>
<evidence type="ECO:0000259" key="10">
    <source>
        <dbReference type="Pfam" id="PF02714"/>
    </source>
</evidence>
<reference evidence="13" key="1">
    <citation type="submission" date="2025-08" db="UniProtKB">
        <authorList>
            <consortium name="Ensembl"/>
        </authorList>
    </citation>
    <scope>IDENTIFICATION</scope>
</reference>
<evidence type="ECO:0000259" key="12">
    <source>
        <dbReference type="Pfam" id="PF14703"/>
    </source>
</evidence>
<dbReference type="Pfam" id="PF13967">
    <property type="entry name" value="RSN1_TM"/>
    <property type="match status" value="1"/>
</dbReference>
<dbReference type="InterPro" id="IPR027815">
    <property type="entry name" value="CSC1/OSCA1-like_cyt"/>
</dbReference>
<feature type="transmembrane region" description="Helical" evidence="9">
    <location>
        <begin position="434"/>
        <end position="457"/>
    </location>
</feature>
<feature type="domain" description="CSC1/OSCA1-like cytosolic" evidence="12">
    <location>
        <begin position="200"/>
        <end position="382"/>
    </location>
</feature>
<evidence type="ECO:0000259" key="11">
    <source>
        <dbReference type="Pfam" id="PF13967"/>
    </source>
</evidence>
<evidence type="ECO:0000256" key="5">
    <source>
        <dbReference type="ARBA" id="ARBA00022989"/>
    </source>
</evidence>
<evidence type="ECO:0000256" key="9">
    <source>
        <dbReference type="SAM" id="Phobius"/>
    </source>
</evidence>
<dbReference type="InterPro" id="IPR035979">
    <property type="entry name" value="RBD_domain_sf"/>
</dbReference>
<dbReference type="GO" id="GO:0012505">
    <property type="term" value="C:endomembrane system"/>
    <property type="evidence" value="ECO:0007669"/>
    <property type="project" value="UniProtKB-SubCell"/>
</dbReference>
<feature type="transmembrane region" description="Helical" evidence="9">
    <location>
        <begin position="562"/>
        <end position="584"/>
    </location>
</feature>
<evidence type="ECO:0000256" key="6">
    <source>
        <dbReference type="ARBA" id="ARBA00023136"/>
    </source>
</evidence>
<feature type="transmembrane region" description="Helical" evidence="9">
    <location>
        <begin position="590"/>
        <end position="605"/>
    </location>
</feature>
<evidence type="ECO:0000256" key="3">
    <source>
        <dbReference type="ARBA" id="ARBA00022448"/>
    </source>
</evidence>
<feature type="compositionally biased region" description="Polar residues" evidence="8">
    <location>
        <begin position="743"/>
        <end position="752"/>
    </location>
</feature>
<keyword evidence="14" id="KW-1185">Reference proteome</keyword>
<dbReference type="GO" id="GO:0005227">
    <property type="term" value="F:calcium-activated cation channel activity"/>
    <property type="evidence" value="ECO:0007669"/>
    <property type="project" value="InterPro"/>
</dbReference>
<evidence type="ECO:0000256" key="4">
    <source>
        <dbReference type="ARBA" id="ARBA00022692"/>
    </source>
</evidence>